<organism evidence="1">
    <name type="scientific">CrAss-like virus sp. ctYsL76</name>
    <dbReference type="NCBI Taxonomy" id="2826826"/>
    <lineage>
        <taxon>Viruses</taxon>
        <taxon>Duplodnaviria</taxon>
        <taxon>Heunggongvirae</taxon>
        <taxon>Uroviricota</taxon>
        <taxon>Caudoviricetes</taxon>
        <taxon>Crassvirales</taxon>
    </lineage>
</organism>
<name>A0A8S5QLB2_9CAUD</name>
<dbReference type="EMBL" id="BK015689">
    <property type="protein sequence ID" value="DAE20046.1"/>
    <property type="molecule type" value="Genomic_DNA"/>
</dbReference>
<protein>
    <submittedName>
        <fullName evidence="1">Uncharacterized protein</fullName>
    </submittedName>
</protein>
<sequence>MNRSRLDSRDKMPSGMEEYLSQNGWHFNKKLCE</sequence>
<accession>A0A8S5QLB2</accession>
<evidence type="ECO:0000313" key="1">
    <source>
        <dbReference type="EMBL" id="DAE20046.1"/>
    </source>
</evidence>
<proteinExistence type="predicted"/>
<reference evidence="1" key="1">
    <citation type="journal article" date="2021" name="Proc. Natl. Acad. Sci. U.S.A.">
        <title>A Catalog of Tens of Thousands of Viruses from Human Metagenomes Reveals Hidden Associations with Chronic Diseases.</title>
        <authorList>
            <person name="Tisza M.J."/>
            <person name="Buck C.B."/>
        </authorList>
    </citation>
    <scope>NUCLEOTIDE SEQUENCE</scope>
    <source>
        <strain evidence="1">CtYsL76</strain>
    </source>
</reference>